<protein>
    <submittedName>
        <fullName evidence="1">DUF4112 domain-containing protein</fullName>
    </submittedName>
</protein>
<reference evidence="3" key="1">
    <citation type="submission" date="2017-06" db="EMBL/GenBank/DDBJ databases">
        <title>FDA dAtabase for Regulatory Grade micrObial Sequences (FDA-ARGOS): Supporting development and validation of Infectious Disease Dx tests.</title>
        <authorList>
            <person name="Minogue T."/>
            <person name="Wolcott M."/>
            <person name="Wasieloski L."/>
            <person name="Aguilar W."/>
            <person name="Moore D."/>
            <person name="Tallon L."/>
            <person name="Sadzewicz L."/>
            <person name="Sengamalay N."/>
            <person name="Ott S."/>
            <person name="Godinez A."/>
            <person name="Nagaraj S."/>
            <person name="Nadendla S."/>
            <person name="Geyer C."/>
            <person name="Sichtig H."/>
        </authorList>
    </citation>
    <scope>NUCLEOTIDE SEQUENCE [LARGE SCALE GENOMIC DNA]</scope>
    <source>
        <strain evidence="3">FDAARGOS_289</strain>
    </source>
</reference>
<dbReference type="RefSeq" id="WP_017504140.1">
    <property type="nucleotide sequence ID" value="NZ_CP022048.2"/>
</dbReference>
<reference evidence="2" key="3">
    <citation type="submission" date="2022-06" db="EMBL/GenBank/DDBJ databases">
        <authorList>
            <person name="Hesketh-Best P.J."/>
            <person name="Koch M.J."/>
        </authorList>
    </citation>
    <scope>NUCLEOTIDE SEQUENCE</scope>
    <source>
        <strain evidence="2">PC206-O</strain>
    </source>
</reference>
<evidence type="ECO:0000313" key="1">
    <source>
        <dbReference type="EMBL" id="ASE41064.1"/>
    </source>
</evidence>
<keyword evidence="4" id="KW-1185">Reference proteome</keyword>
<evidence type="ECO:0000313" key="3">
    <source>
        <dbReference type="Proteomes" id="UP000197050"/>
    </source>
</evidence>
<dbReference type="Pfam" id="PF13430">
    <property type="entry name" value="DUF4112"/>
    <property type="match status" value="1"/>
</dbReference>
<dbReference type="EMBL" id="JAMYEC010000001">
    <property type="protein sequence ID" value="MDX2333484.1"/>
    <property type="molecule type" value="Genomic_DNA"/>
</dbReference>
<dbReference type="AlphaFoldDB" id="A0A1Z3UDK1"/>
<dbReference type="KEGG" id="bvc:CEP68_02830"/>
<proteinExistence type="predicted"/>
<reference evidence="2 4" key="4">
    <citation type="journal article" date="2023" name="FEMS Microbes">
        <title>Whole genomes of deep-sea sponge-associated bacteria exhibit high novel natural product potential.</title>
        <authorList>
            <person name="Hesketh-Best P.J."/>
            <person name="January G.G."/>
            <person name="Koch M.J."/>
            <person name="Warburton P.J."/>
            <person name="Howell K.L."/>
            <person name="Upton M."/>
        </authorList>
    </citation>
    <scope>NUCLEOTIDE SEQUENCE [LARGE SCALE GENOMIC DNA]</scope>
    <source>
        <strain evidence="2 4">PC206-O</strain>
    </source>
</reference>
<dbReference type="Proteomes" id="UP000197050">
    <property type="component" value="Chromosome"/>
</dbReference>
<gene>
    <name evidence="1" type="ORF">CEP68_02830</name>
    <name evidence="2" type="ORF">NJD11_00825</name>
</gene>
<evidence type="ECO:0000313" key="4">
    <source>
        <dbReference type="Proteomes" id="UP001272940"/>
    </source>
</evidence>
<dbReference type="PANTHER" id="PTHR35519">
    <property type="entry name" value="MEMBRANE PROTEINS"/>
    <property type="match status" value="1"/>
</dbReference>
<organism evidence="1 3">
    <name type="scientific">Brevundimonas vesicularis</name>
    <name type="common">Pseudomonas vesicularis</name>
    <dbReference type="NCBI Taxonomy" id="41276"/>
    <lineage>
        <taxon>Bacteria</taxon>
        <taxon>Pseudomonadati</taxon>
        <taxon>Pseudomonadota</taxon>
        <taxon>Alphaproteobacteria</taxon>
        <taxon>Caulobacterales</taxon>
        <taxon>Caulobacteraceae</taxon>
        <taxon>Brevundimonas</taxon>
    </lineage>
</organism>
<evidence type="ECO:0000313" key="2">
    <source>
        <dbReference type="EMBL" id="MDX2333484.1"/>
    </source>
</evidence>
<reference evidence="1" key="2">
    <citation type="submission" date="2017-12" db="EMBL/GenBank/DDBJ databases">
        <title>FDA dAtabase for Regulatory Grade micrObial Sequences (FDA-ARGOS): Supporting development and validation of Infectious Disease Dx tests.</title>
        <authorList>
            <person name="Campos J."/>
            <person name="Goldberg B."/>
            <person name="Tallon L."/>
            <person name="Sadzewicz L."/>
            <person name="Sengamalay N."/>
            <person name="Ott S."/>
            <person name="Godinez A."/>
            <person name="Nagaraj S."/>
            <person name="Vavikolanu K."/>
            <person name="Vyas G."/>
            <person name="Nadendla S."/>
            <person name="Aluvathingal J."/>
            <person name="Geyer C."/>
            <person name="Nandy P."/>
            <person name="Hobson J."/>
            <person name="Sichtig H."/>
        </authorList>
    </citation>
    <scope>NUCLEOTIDE SEQUENCE</scope>
    <source>
        <strain evidence="1">FDAARGOS_289</strain>
    </source>
</reference>
<dbReference type="Proteomes" id="UP001272940">
    <property type="component" value="Unassembled WGS sequence"/>
</dbReference>
<sequence>MARRSIRDIENIWSNVEGVKKLSDRVIGIGPFGMGLDAMLTWVPVVGTAYTVGTGGWLMLQAVRAKATPATLARMGAYMAIDTATGTVPIAGDIVDTFFPGQLMAARALQKHIESTHWVEDTEANARATGDHEMHEARVQNDKTLKRIIYLHD</sequence>
<accession>A0A1Z3UDK1</accession>
<dbReference type="GeneID" id="34014820"/>
<name>A0A1Z3UDK1_BREVE</name>
<dbReference type="PANTHER" id="PTHR35519:SF2">
    <property type="entry name" value="PH DOMAIN PROTEIN"/>
    <property type="match status" value="1"/>
</dbReference>
<dbReference type="InterPro" id="IPR025187">
    <property type="entry name" value="DUF4112"/>
</dbReference>
<dbReference type="EMBL" id="CP022048">
    <property type="protein sequence ID" value="ASE41064.1"/>
    <property type="molecule type" value="Genomic_DNA"/>
</dbReference>